<keyword evidence="2" id="KW-0472">Membrane</keyword>
<evidence type="ECO:0000313" key="3">
    <source>
        <dbReference type="EMBL" id="MFD2276453.1"/>
    </source>
</evidence>
<keyword evidence="2" id="KW-1133">Transmembrane helix</keyword>
<reference evidence="4" key="1">
    <citation type="journal article" date="2019" name="Int. J. Syst. Evol. Microbiol.">
        <title>The Global Catalogue of Microorganisms (GCM) 10K type strain sequencing project: providing services to taxonomists for standard genome sequencing and annotation.</title>
        <authorList>
            <consortium name="The Broad Institute Genomics Platform"/>
            <consortium name="The Broad Institute Genome Sequencing Center for Infectious Disease"/>
            <person name="Wu L."/>
            <person name="Ma J."/>
        </authorList>
    </citation>
    <scope>NUCLEOTIDE SEQUENCE [LARGE SCALE GENOMIC DNA]</scope>
    <source>
        <strain evidence="4">JCM 16545</strain>
    </source>
</reference>
<name>A0ABW5E5B1_9BACT</name>
<accession>A0ABW5E5B1</accession>
<keyword evidence="2" id="KW-0812">Transmembrane</keyword>
<protein>
    <recommendedName>
        <fullName evidence="5">DNA recombination protein RmuC</fullName>
    </recommendedName>
</protein>
<evidence type="ECO:0000256" key="1">
    <source>
        <dbReference type="SAM" id="Coils"/>
    </source>
</evidence>
<comment type="caution">
    <text evidence="3">The sequence shown here is derived from an EMBL/GenBank/DDBJ whole genome shotgun (WGS) entry which is preliminary data.</text>
</comment>
<feature type="coiled-coil region" evidence="1">
    <location>
        <begin position="59"/>
        <end position="93"/>
    </location>
</feature>
<evidence type="ECO:0000313" key="4">
    <source>
        <dbReference type="Proteomes" id="UP001597297"/>
    </source>
</evidence>
<feature type="transmembrane region" description="Helical" evidence="2">
    <location>
        <begin position="12"/>
        <end position="30"/>
    </location>
</feature>
<dbReference type="Proteomes" id="UP001597297">
    <property type="component" value="Unassembled WGS sequence"/>
</dbReference>
<dbReference type="EMBL" id="JBHUJC010000024">
    <property type="protein sequence ID" value="MFD2276453.1"/>
    <property type="molecule type" value="Genomic_DNA"/>
</dbReference>
<keyword evidence="4" id="KW-1185">Reference proteome</keyword>
<evidence type="ECO:0008006" key="5">
    <source>
        <dbReference type="Google" id="ProtNLM"/>
    </source>
</evidence>
<sequence>METLLDVLAAPFTWGLLLGLGLAIFVWRSGAKDKKFLKTELTRVKEENGELQGHLNTQLKINAKGNEQLQNQLDELKEQNETLRVNLNAIQQKPGKMELRRLEVMETAISVLREQAPGFAPAWEKALREAEDDYVAAEGGFKKLMRKVVPGFRATPDTGGKVQEIEEKSE</sequence>
<evidence type="ECO:0000256" key="2">
    <source>
        <dbReference type="SAM" id="Phobius"/>
    </source>
</evidence>
<organism evidence="3 4">
    <name type="scientific">Rubritalea spongiae</name>
    <dbReference type="NCBI Taxonomy" id="430797"/>
    <lineage>
        <taxon>Bacteria</taxon>
        <taxon>Pseudomonadati</taxon>
        <taxon>Verrucomicrobiota</taxon>
        <taxon>Verrucomicrobiia</taxon>
        <taxon>Verrucomicrobiales</taxon>
        <taxon>Rubritaleaceae</taxon>
        <taxon>Rubritalea</taxon>
    </lineage>
</organism>
<keyword evidence="1" id="KW-0175">Coiled coil</keyword>
<proteinExistence type="predicted"/>
<dbReference type="RefSeq" id="WP_377094094.1">
    <property type="nucleotide sequence ID" value="NZ_JBHSJM010000001.1"/>
</dbReference>
<gene>
    <name evidence="3" type="ORF">ACFSQZ_08230</name>
</gene>